<evidence type="ECO:0000313" key="4">
    <source>
        <dbReference type="EMBL" id="CAD7658115.1"/>
    </source>
</evidence>
<feature type="signal peptide" evidence="2">
    <location>
        <begin position="1"/>
        <end position="17"/>
    </location>
</feature>
<dbReference type="InterPro" id="IPR038765">
    <property type="entry name" value="Papain-like_cys_pep_sf"/>
</dbReference>
<dbReference type="Gene3D" id="1.10.287.2250">
    <property type="match status" value="1"/>
</dbReference>
<feature type="chain" id="PRO_5035592323" description="Cathepsin propeptide inhibitor domain-containing protein" evidence="2">
    <location>
        <begin position="18"/>
        <end position="226"/>
    </location>
</feature>
<dbReference type="EMBL" id="CAJPVJ010014346">
    <property type="protein sequence ID" value="CAG2175301.1"/>
    <property type="molecule type" value="Genomic_DNA"/>
</dbReference>
<name>A0A7R9MDF1_9ACAR</name>
<dbReference type="Proteomes" id="UP000728032">
    <property type="component" value="Unassembled WGS sequence"/>
</dbReference>
<dbReference type="SUPFAM" id="SSF54001">
    <property type="entry name" value="Cysteine proteinases"/>
    <property type="match status" value="1"/>
</dbReference>
<dbReference type="Pfam" id="PF08246">
    <property type="entry name" value="Inhibitor_I29"/>
    <property type="match status" value="1"/>
</dbReference>
<evidence type="ECO:0000313" key="5">
    <source>
        <dbReference type="Proteomes" id="UP000728032"/>
    </source>
</evidence>
<keyword evidence="2" id="KW-0732">Signal</keyword>
<keyword evidence="5" id="KW-1185">Reference proteome</keyword>
<reference evidence="4" key="1">
    <citation type="submission" date="2020-11" db="EMBL/GenBank/DDBJ databases">
        <authorList>
            <person name="Tran Van P."/>
        </authorList>
    </citation>
    <scope>NUCLEOTIDE SEQUENCE</scope>
</reference>
<evidence type="ECO:0000256" key="1">
    <source>
        <dbReference type="SAM" id="MobiDB-lite"/>
    </source>
</evidence>
<organism evidence="4">
    <name type="scientific">Oppiella nova</name>
    <dbReference type="NCBI Taxonomy" id="334625"/>
    <lineage>
        <taxon>Eukaryota</taxon>
        <taxon>Metazoa</taxon>
        <taxon>Ecdysozoa</taxon>
        <taxon>Arthropoda</taxon>
        <taxon>Chelicerata</taxon>
        <taxon>Arachnida</taxon>
        <taxon>Acari</taxon>
        <taxon>Acariformes</taxon>
        <taxon>Sarcoptiformes</taxon>
        <taxon>Oribatida</taxon>
        <taxon>Brachypylina</taxon>
        <taxon>Oppioidea</taxon>
        <taxon>Oppiidae</taxon>
        <taxon>Oppiella</taxon>
    </lineage>
</organism>
<feature type="non-terminal residue" evidence="4">
    <location>
        <position position="226"/>
    </location>
</feature>
<dbReference type="EMBL" id="OC929171">
    <property type="protein sequence ID" value="CAD7658115.1"/>
    <property type="molecule type" value="Genomic_DNA"/>
</dbReference>
<protein>
    <recommendedName>
        <fullName evidence="3">Cathepsin propeptide inhibitor domain-containing protein</fullName>
    </recommendedName>
</protein>
<dbReference type="InterPro" id="IPR013201">
    <property type="entry name" value="Prot_inhib_I29"/>
</dbReference>
<feature type="region of interest" description="Disordered" evidence="1">
    <location>
        <begin position="179"/>
        <end position="207"/>
    </location>
</feature>
<sequence length="226" mass="25938">MKYINSFIVCSFVLASGAPAPGDTEFARPKVNHPGHITGHKTYYKLSGGEPLFAPFGPLLQGENVRPNAVLRTMSAENTTHLSALFKKSLENKQSLNDMFNEFKAKFRKTYADESVDGEREQIFRRNMWRVFEHNVEAMNGKSSYTQHINRFADMTEEEIIDQFGFRLTPEARNRMNRTVSGGHEKRWKGMKGKDGRDGKPIRDENDDSWVYDWRSVEVVGPVQDQ</sequence>
<dbReference type="SMART" id="SM00848">
    <property type="entry name" value="Inhibitor_I29"/>
    <property type="match status" value="1"/>
</dbReference>
<dbReference type="AlphaFoldDB" id="A0A7R9MDF1"/>
<evidence type="ECO:0000256" key="2">
    <source>
        <dbReference type="SAM" id="SignalP"/>
    </source>
</evidence>
<accession>A0A7R9MDF1</accession>
<gene>
    <name evidence="4" type="ORF">ONB1V03_LOCUS14740</name>
</gene>
<evidence type="ECO:0000259" key="3">
    <source>
        <dbReference type="SMART" id="SM00848"/>
    </source>
</evidence>
<feature type="compositionally biased region" description="Basic and acidic residues" evidence="1">
    <location>
        <begin position="192"/>
        <end position="204"/>
    </location>
</feature>
<dbReference type="OrthoDB" id="5855924at2759"/>
<feature type="domain" description="Cathepsin propeptide inhibitor" evidence="3">
    <location>
        <begin position="100"/>
        <end position="160"/>
    </location>
</feature>
<proteinExistence type="predicted"/>